<dbReference type="EMBL" id="JAHHGZ010000026">
    <property type="protein sequence ID" value="MBW4670012.1"/>
    <property type="molecule type" value="Genomic_DNA"/>
</dbReference>
<evidence type="ECO:0000313" key="3">
    <source>
        <dbReference type="Proteomes" id="UP000729701"/>
    </source>
</evidence>
<sequence length="90" mass="10074">MMSLSITNLLLIFGIVCLMIAIIGQAKLFFGEINPGFFGRLLALIIAIFSLTLAATFMLFPAETPDLVRSYLTKYISQFIGMIFHYEVMS</sequence>
<evidence type="ECO:0000256" key="1">
    <source>
        <dbReference type="SAM" id="Phobius"/>
    </source>
</evidence>
<evidence type="ECO:0000313" key="2">
    <source>
        <dbReference type="EMBL" id="MBW4670012.1"/>
    </source>
</evidence>
<reference evidence="2" key="1">
    <citation type="submission" date="2021-05" db="EMBL/GenBank/DDBJ databases">
        <authorList>
            <person name="Pietrasiak N."/>
            <person name="Ward R."/>
            <person name="Stajich J.E."/>
            <person name="Kurbessoian T."/>
        </authorList>
    </citation>
    <scope>NUCLEOTIDE SEQUENCE</scope>
    <source>
        <strain evidence="2">GSE-NOS-MK-12-04C</strain>
    </source>
</reference>
<keyword evidence="1" id="KW-0472">Membrane</keyword>
<gene>
    <name evidence="2" type="ORF">KME60_22020</name>
</gene>
<dbReference type="AlphaFoldDB" id="A0A951QS46"/>
<name>A0A951QS46_9CYAN</name>
<feature type="transmembrane region" description="Helical" evidence="1">
    <location>
        <begin position="41"/>
        <end position="60"/>
    </location>
</feature>
<proteinExistence type="predicted"/>
<protein>
    <submittedName>
        <fullName evidence="2">Uncharacterized protein</fullName>
    </submittedName>
</protein>
<dbReference type="Proteomes" id="UP000729701">
    <property type="component" value="Unassembled WGS sequence"/>
</dbReference>
<reference evidence="2" key="2">
    <citation type="journal article" date="2022" name="Microbiol. Resour. Announc.">
        <title>Metagenome Sequencing to Explore Phylogenomics of Terrestrial Cyanobacteria.</title>
        <authorList>
            <person name="Ward R.D."/>
            <person name="Stajich J.E."/>
            <person name="Johansen J.R."/>
            <person name="Huntemann M."/>
            <person name="Clum A."/>
            <person name="Foster B."/>
            <person name="Foster B."/>
            <person name="Roux S."/>
            <person name="Palaniappan K."/>
            <person name="Varghese N."/>
            <person name="Mukherjee S."/>
            <person name="Reddy T.B.K."/>
            <person name="Daum C."/>
            <person name="Copeland A."/>
            <person name="Chen I.A."/>
            <person name="Ivanova N.N."/>
            <person name="Kyrpides N.C."/>
            <person name="Shapiro N."/>
            <person name="Eloe-Fadrosh E.A."/>
            <person name="Pietrasiak N."/>
        </authorList>
    </citation>
    <scope>NUCLEOTIDE SEQUENCE</scope>
    <source>
        <strain evidence="2">GSE-NOS-MK-12-04C</strain>
    </source>
</reference>
<organism evidence="2 3">
    <name type="scientific">Cyanomargarita calcarea GSE-NOS-MK-12-04C</name>
    <dbReference type="NCBI Taxonomy" id="2839659"/>
    <lineage>
        <taxon>Bacteria</taxon>
        <taxon>Bacillati</taxon>
        <taxon>Cyanobacteriota</taxon>
        <taxon>Cyanophyceae</taxon>
        <taxon>Nostocales</taxon>
        <taxon>Cyanomargaritaceae</taxon>
        <taxon>Cyanomargarita</taxon>
    </lineage>
</organism>
<keyword evidence="1" id="KW-1133">Transmembrane helix</keyword>
<keyword evidence="1" id="KW-0812">Transmembrane</keyword>
<feature type="transmembrane region" description="Helical" evidence="1">
    <location>
        <begin position="6"/>
        <end position="29"/>
    </location>
</feature>
<comment type="caution">
    <text evidence="2">The sequence shown here is derived from an EMBL/GenBank/DDBJ whole genome shotgun (WGS) entry which is preliminary data.</text>
</comment>
<accession>A0A951QS46</accession>